<accession>A0A8R1YGX5</accession>
<name>A0A8R1YGX5_PRIPA</name>
<sequence length="318" mass="36126">MNVSQLLNKGYKMIATEPDTHIYVDPSIRQVQYTYYGPPTPISEEDMAREAAFWHAQEKSIHMSWRRQPNEPATSEVPKKDSLPPVTQPPQYKKEVETPPTMGDTTHPLPKEEKKEVGGRVLGDTANPTLKEEKNAEDEPVAEYEGSESQKAHFDELYRCWDEKSPAQAQQELTARQTAALEVQKAHFDELYSHWDEVHEKYERNKKESNQKLAFLGKEKKENSEIDMTSSGANKASMTKRNIPIVFSGLKNPGKQIAPEQPKTLNNISAVVTQPIDTQPTAQTSPINIEVEIKAKPTEDEEEFTHPNKVEYTPEQTI</sequence>
<feature type="region of interest" description="Disordered" evidence="1">
    <location>
        <begin position="215"/>
        <end position="237"/>
    </location>
</feature>
<evidence type="ECO:0000313" key="3">
    <source>
        <dbReference type="Proteomes" id="UP000005239"/>
    </source>
</evidence>
<feature type="region of interest" description="Disordered" evidence="1">
    <location>
        <begin position="62"/>
        <end position="150"/>
    </location>
</feature>
<dbReference type="AlphaFoldDB" id="A0A8R1YGX5"/>
<feature type="region of interest" description="Disordered" evidence="1">
    <location>
        <begin position="296"/>
        <end position="318"/>
    </location>
</feature>
<reference evidence="2" key="2">
    <citation type="submission" date="2022-06" db="UniProtKB">
        <authorList>
            <consortium name="EnsemblMetazoa"/>
        </authorList>
    </citation>
    <scope>IDENTIFICATION</scope>
    <source>
        <strain evidence="2">PS312</strain>
    </source>
</reference>
<feature type="compositionally biased region" description="Polar residues" evidence="1">
    <location>
        <begin position="226"/>
        <end position="237"/>
    </location>
</feature>
<dbReference type="EnsemblMetazoa" id="PPA15917.1">
    <property type="protein sequence ID" value="PPA15917.1"/>
    <property type="gene ID" value="WBGene00105471"/>
</dbReference>
<dbReference type="Proteomes" id="UP000005239">
    <property type="component" value="Unassembled WGS sequence"/>
</dbReference>
<organism evidence="2 3">
    <name type="scientific">Pristionchus pacificus</name>
    <name type="common">Parasitic nematode worm</name>
    <dbReference type="NCBI Taxonomy" id="54126"/>
    <lineage>
        <taxon>Eukaryota</taxon>
        <taxon>Metazoa</taxon>
        <taxon>Ecdysozoa</taxon>
        <taxon>Nematoda</taxon>
        <taxon>Chromadorea</taxon>
        <taxon>Rhabditida</taxon>
        <taxon>Rhabditina</taxon>
        <taxon>Diplogasteromorpha</taxon>
        <taxon>Diplogasteroidea</taxon>
        <taxon>Neodiplogasteridae</taxon>
        <taxon>Pristionchus</taxon>
    </lineage>
</organism>
<reference evidence="3" key="1">
    <citation type="journal article" date="2008" name="Nat. Genet.">
        <title>The Pristionchus pacificus genome provides a unique perspective on nematode lifestyle and parasitism.</title>
        <authorList>
            <person name="Dieterich C."/>
            <person name="Clifton S.W."/>
            <person name="Schuster L.N."/>
            <person name="Chinwalla A."/>
            <person name="Delehaunty K."/>
            <person name="Dinkelacker I."/>
            <person name="Fulton L."/>
            <person name="Fulton R."/>
            <person name="Godfrey J."/>
            <person name="Minx P."/>
            <person name="Mitreva M."/>
            <person name="Roeseler W."/>
            <person name="Tian H."/>
            <person name="Witte H."/>
            <person name="Yang S.P."/>
            <person name="Wilson R.K."/>
            <person name="Sommer R.J."/>
        </authorList>
    </citation>
    <scope>NUCLEOTIDE SEQUENCE [LARGE SCALE GENOMIC DNA]</scope>
    <source>
        <strain evidence="3">PS312</strain>
    </source>
</reference>
<feature type="compositionally biased region" description="Basic and acidic residues" evidence="1">
    <location>
        <begin position="109"/>
        <end position="118"/>
    </location>
</feature>
<feature type="compositionally biased region" description="Basic and acidic residues" evidence="1">
    <location>
        <begin position="296"/>
        <end position="309"/>
    </location>
</feature>
<evidence type="ECO:0000313" key="2">
    <source>
        <dbReference type="EnsemblMetazoa" id="PPA15917.1"/>
    </source>
</evidence>
<gene>
    <name evidence="2" type="primary">WBGene00105471</name>
</gene>
<evidence type="ECO:0000256" key="1">
    <source>
        <dbReference type="SAM" id="MobiDB-lite"/>
    </source>
</evidence>
<protein>
    <submittedName>
        <fullName evidence="2">Uncharacterized protein</fullName>
    </submittedName>
</protein>
<proteinExistence type="predicted"/>
<feature type="compositionally biased region" description="Acidic residues" evidence="1">
    <location>
        <begin position="135"/>
        <end position="146"/>
    </location>
</feature>
<keyword evidence="3" id="KW-1185">Reference proteome</keyword>